<feature type="region of interest" description="Disordered" evidence="1">
    <location>
        <begin position="23"/>
        <end position="74"/>
    </location>
</feature>
<name>A0ABT9QHF4_9ACTN</name>
<feature type="compositionally biased region" description="Basic and acidic residues" evidence="1">
    <location>
        <begin position="53"/>
        <end position="64"/>
    </location>
</feature>
<dbReference type="Proteomes" id="UP001225356">
    <property type="component" value="Unassembled WGS sequence"/>
</dbReference>
<comment type="caution">
    <text evidence="2">The sequence shown here is derived from an EMBL/GenBank/DDBJ whole genome shotgun (WGS) entry which is preliminary data.</text>
</comment>
<evidence type="ECO:0000313" key="2">
    <source>
        <dbReference type="EMBL" id="MDP9845364.1"/>
    </source>
</evidence>
<accession>A0ABT9QHF4</accession>
<dbReference type="EMBL" id="JAUSQU010000001">
    <property type="protein sequence ID" value="MDP9845364.1"/>
    <property type="molecule type" value="Genomic_DNA"/>
</dbReference>
<evidence type="ECO:0000256" key="1">
    <source>
        <dbReference type="SAM" id="MobiDB-lite"/>
    </source>
</evidence>
<dbReference type="RefSeq" id="WP_307560953.1">
    <property type="nucleotide sequence ID" value="NZ_JAUSQU010000001.1"/>
</dbReference>
<proteinExistence type="predicted"/>
<sequence length="74" mass="7479">MSAMTPFRPCPVADAPDGAGVSFTVGPPVSGPPRFALTRGAGPEAGRVAITASDREPERRESPTGHESFAASAA</sequence>
<evidence type="ECO:0000313" key="3">
    <source>
        <dbReference type="Proteomes" id="UP001225356"/>
    </source>
</evidence>
<reference evidence="2 3" key="1">
    <citation type="submission" date="2023-07" db="EMBL/GenBank/DDBJ databases">
        <title>Sequencing the genomes of 1000 actinobacteria strains.</title>
        <authorList>
            <person name="Klenk H.-P."/>
        </authorList>
    </citation>
    <scope>NUCLEOTIDE SEQUENCE [LARGE SCALE GENOMIC DNA]</scope>
    <source>
        <strain evidence="2 3">DSM 46740</strain>
    </source>
</reference>
<keyword evidence="3" id="KW-1185">Reference proteome</keyword>
<gene>
    <name evidence="2" type="ORF">J2853_004575</name>
</gene>
<protein>
    <submittedName>
        <fullName evidence="2">Uncharacterized protein</fullName>
    </submittedName>
</protein>
<organism evidence="2 3">
    <name type="scientific">Streptosporangium lutulentum</name>
    <dbReference type="NCBI Taxonomy" id="1461250"/>
    <lineage>
        <taxon>Bacteria</taxon>
        <taxon>Bacillati</taxon>
        <taxon>Actinomycetota</taxon>
        <taxon>Actinomycetes</taxon>
        <taxon>Streptosporangiales</taxon>
        <taxon>Streptosporangiaceae</taxon>
        <taxon>Streptosporangium</taxon>
    </lineage>
</organism>